<dbReference type="InterPro" id="IPR013342">
    <property type="entry name" value="Mandelate_racemase_C"/>
</dbReference>
<dbReference type="InterPro" id="IPR029017">
    <property type="entry name" value="Enolase-like_N"/>
</dbReference>
<reference evidence="9" key="1">
    <citation type="submission" date="2022-06" db="EMBL/GenBank/DDBJ databases">
        <title>Aquibacillus sp. a new bacterium isolated from soil saline samples.</title>
        <authorList>
            <person name="Galisteo C."/>
            <person name="De La Haba R."/>
            <person name="Sanchez-Porro C."/>
            <person name="Ventosa A."/>
        </authorList>
    </citation>
    <scope>NUCLEOTIDE SEQUENCE</scope>
    <source>
        <strain evidence="9">3ASR75-54</strain>
    </source>
</reference>
<gene>
    <name evidence="7 9" type="primary">menC</name>
    <name evidence="9" type="ORF">NC799_07735</name>
</gene>
<dbReference type="GO" id="GO:0043748">
    <property type="term" value="F:O-succinylbenzoate synthase activity"/>
    <property type="evidence" value="ECO:0007669"/>
    <property type="project" value="UniProtKB-EC"/>
</dbReference>
<comment type="pathway">
    <text evidence="7">Quinol/quinone metabolism; 1,4-dihydroxy-2-naphthoate biosynthesis; 1,4-dihydroxy-2-naphthoate from chorismate: step 4/7.</text>
</comment>
<dbReference type="InterPro" id="IPR013341">
    <property type="entry name" value="Mandelate_racemase_N_dom"/>
</dbReference>
<proteinExistence type="inferred from homology"/>
<dbReference type="InterPro" id="IPR010197">
    <property type="entry name" value="OSBS/NAAAR"/>
</dbReference>
<evidence type="ECO:0000313" key="9">
    <source>
        <dbReference type="EMBL" id="MDC3416809.1"/>
    </source>
</evidence>
<feature type="binding site" evidence="7">
    <location>
        <position position="240"/>
    </location>
    <ligand>
        <name>Mg(2+)</name>
        <dbReference type="ChEBI" id="CHEBI:18420"/>
    </ligand>
</feature>
<dbReference type="PANTHER" id="PTHR48073">
    <property type="entry name" value="O-SUCCINYLBENZOATE SYNTHASE-RELATED"/>
    <property type="match status" value="1"/>
</dbReference>
<evidence type="ECO:0000256" key="4">
    <source>
        <dbReference type="ARBA" id="ARBA00022842"/>
    </source>
</evidence>
<dbReference type="Proteomes" id="UP001145069">
    <property type="component" value="Unassembled WGS sequence"/>
</dbReference>
<dbReference type="AlphaFoldDB" id="A0A9X3WG35"/>
<name>A0A9X3WG35_9BACI</name>
<comment type="function">
    <text evidence="7">Converts 2-succinyl-6-hydroxy-2,4-cyclohexadiene-1-carboxylate (SHCHC) to 2-succinylbenzoate (OSB).</text>
</comment>
<evidence type="ECO:0000259" key="8">
    <source>
        <dbReference type="SMART" id="SM00922"/>
    </source>
</evidence>
<sequence>MILIKQVILHRLNMELKQPFTTNLASFRNKDFFIIEVVDESGERGFGETASFPTPWYTEETVETNKHVLEAFLIPLVLDVPLDHPDQVAAKFEVVRRNNMAKAALEGAIWDVFAKKQGIPLATALGGTKKAVDVGVSIGIQPSMNELFDTIAYHVEEGYKRVKLKIKPGFDVEMLAAVRRAFPTVPIMADANSAYRLHDLPRLKELDAFNLQMIEQPLGHDDFIDHATLQSQLDTPICLDESIHTFSDVRTALTLGSCSIINMKVARVGGITEAKKIHDYCKSNDVPVWCGGMLEAGIGRAHSIALATLPQFRLPGDTSASNRYFDKDIIEPKVTLENGQVVIPDRPGIGYEIDWRALENYRIEKSVIGKS</sequence>
<dbReference type="SUPFAM" id="SSF54826">
    <property type="entry name" value="Enolase N-terminal domain-like"/>
    <property type="match status" value="1"/>
</dbReference>
<dbReference type="InterPro" id="IPR047585">
    <property type="entry name" value="MenC"/>
</dbReference>
<organism evidence="9 10">
    <name type="scientific">Aquibacillus salsiterrae</name>
    <dbReference type="NCBI Taxonomy" id="2950439"/>
    <lineage>
        <taxon>Bacteria</taxon>
        <taxon>Bacillati</taxon>
        <taxon>Bacillota</taxon>
        <taxon>Bacilli</taxon>
        <taxon>Bacillales</taxon>
        <taxon>Bacillaceae</taxon>
        <taxon>Aquibacillus</taxon>
    </lineage>
</organism>
<comment type="catalytic activity">
    <reaction evidence="7">
        <text>(1R,6R)-6-hydroxy-2-succinyl-cyclohexa-2,4-diene-1-carboxylate = 2-succinylbenzoate + H2O</text>
        <dbReference type="Rhea" id="RHEA:10196"/>
        <dbReference type="ChEBI" id="CHEBI:15377"/>
        <dbReference type="ChEBI" id="CHEBI:18325"/>
        <dbReference type="ChEBI" id="CHEBI:58689"/>
        <dbReference type="EC" id="4.2.1.113"/>
    </reaction>
</comment>
<evidence type="ECO:0000256" key="6">
    <source>
        <dbReference type="ARBA" id="ARBA00029491"/>
    </source>
</evidence>
<dbReference type="SMART" id="SM00922">
    <property type="entry name" value="MR_MLE"/>
    <property type="match status" value="1"/>
</dbReference>
<comment type="caution">
    <text evidence="9">The sequence shown here is derived from an EMBL/GenBank/DDBJ whole genome shotgun (WGS) entry which is preliminary data.</text>
</comment>
<evidence type="ECO:0000256" key="2">
    <source>
        <dbReference type="ARBA" id="ARBA00022428"/>
    </source>
</evidence>
<comment type="cofactor">
    <cofactor evidence="1 7">
        <name>a divalent metal cation</name>
        <dbReference type="ChEBI" id="CHEBI:60240"/>
    </cofactor>
</comment>
<feature type="binding site" evidence="7">
    <location>
        <position position="215"/>
    </location>
    <ligand>
        <name>Mg(2+)</name>
        <dbReference type="ChEBI" id="CHEBI:18420"/>
    </ligand>
</feature>
<keyword evidence="10" id="KW-1185">Reference proteome</keyword>
<dbReference type="Pfam" id="PF13378">
    <property type="entry name" value="MR_MLE_C"/>
    <property type="match status" value="1"/>
</dbReference>
<keyword evidence="5 7" id="KW-0456">Lyase</keyword>
<keyword evidence="2 7" id="KW-0474">Menaquinone biosynthesis</keyword>
<keyword evidence="4 7" id="KW-0460">Magnesium</keyword>
<keyword evidence="3 7" id="KW-0479">Metal-binding</keyword>
<dbReference type="SFLD" id="SFLDS00001">
    <property type="entry name" value="Enolase"/>
    <property type="match status" value="1"/>
</dbReference>
<dbReference type="Gene3D" id="3.20.20.120">
    <property type="entry name" value="Enolase-like C-terminal domain"/>
    <property type="match status" value="1"/>
</dbReference>
<comment type="pathway">
    <text evidence="7">Quinol/quinone metabolism; menaquinone biosynthesis.</text>
</comment>
<dbReference type="GO" id="GO:0009234">
    <property type="term" value="P:menaquinone biosynthetic process"/>
    <property type="evidence" value="ECO:0007669"/>
    <property type="project" value="UniProtKB-UniRule"/>
</dbReference>
<dbReference type="HAMAP" id="MF_01933">
    <property type="entry name" value="MenC_2"/>
    <property type="match status" value="1"/>
</dbReference>
<evidence type="ECO:0000256" key="5">
    <source>
        <dbReference type="ARBA" id="ARBA00023239"/>
    </source>
</evidence>
<dbReference type="EC" id="4.2.1.113" evidence="6 7"/>
<feature type="active site" description="Proton acceptor" evidence="7">
    <location>
        <position position="264"/>
    </location>
</feature>
<dbReference type="PANTHER" id="PTHR48073:SF5">
    <property type="entry name" value="O-SUCCINYLBENZOATE SYNTHASE"/>
    <property type="match status" value="1"/>
</dbReference>
<dbReference type="SUPFAM" id="SSF51604">
    <property type="entry name" value="Enolase C-terminal domain-like"/>
    <property type="match status" value="1"/>
</dbReference>
<dbReference type="GO" id="GO:0016854">
    <property type="term" value="F:racemase and epimerase activity"/>
    <property type="evidence" value="ECO:0007669"/>
    <property type="project" value="UniProtKB-ARBA"/>
</dbReference>
<dbReference type="RefSeq" id="WP_272445829.1">
    <property type="nucleotide sequence ID" value="NZ_JAMQKC010000004.1"/>
</dbReference>
<feature type="active site" description="Proton donor" evidence="7">
    <location>
        <position position="165"/>
    </location>
</feature>
<feature type="binding site" evidence="7">
    <location>
        <position position="190"/>
    </location>
    <ligand>
        <name>Mg(2+)</name>
        <dbReference type="ChEBI" id="CHEBI:18420"/>
    </ligand>
</feature>
<evidence type="ECO:0000313" key="10">
    <source>
        <dbReference type="Proteomes" id="UP001145069"/>
    </source>
</evidence>
<dbReference type="Pfam" id="PF02746">
    <property type="entry name" value="MR_MLE_N"/>
    <property type="match status" value="1"/>
</dbReference>
<dbReference type="NCBIfam" id="TIGR01928">
    <property type="entry name" value="menC_lowGC_arch"/>
    <property type="match status" value="1"/>
</dbReference>
<dbReference type="InterPro" id="IPR036849">
    <property type="entry name" value="Enolase-like_C_sf"/>
</dbReference>
<evidence type="ECO:0000256" key="7">
    <source>
        <dbReference type="HAMAP-Rule" id="MF_01933"/>
    </source>
</evidence>
<comment type="similarity">
    <text evidence="7">Belongs to the mandelate racemase/muconate lactonizing enzyme family. MenC type 2 subfamily.</text>
</comment>
<dbReference type="Gene3D" id="3.30.390.10">
    <property type="entry name" value="Enolase-like, N-terminal domain"/>
    <property type="match status" value="1"/>
</dbReference>
<evidence type="ECO:0000256" key="1">
    <source>
        <dbReference type="ARBA" id="ARBA00001968"/>
    </source>
</evidence>
<accession>A0A9X3WG35</accession>
<feature type="domain" description="Mandelate racemase/muconate lactonizing enzyme C-terminal" evidence="8">
    <location>
        <begin position="144"/>
        <end position="236"/>
    </location>
</feature>
<dbReference type="EMBL" id="JAMQKC010000004">
    <property type="protein sequence ID" value="MDC3416809.1"/>
    <property type="molecule type" value="Genomic_DNA"/>
</dbReference>
<protein>
    <recommendedName>
        <fullName evidence="6 7">o-succinylbenzoate synthase</fullName>
        <shortName evidence="7">OSB synthase</shortName>
        <shortName evidence="7">OSBS</shortName>
        <ecNumber evidence="6 7">4.2.1.113</ecNumber>
    </recommendedName>
    <alternativeName>
        <fullName evidence="7">4-(2'-carboxyphenyl)-4-oxybutyric acid synthase</fullName>
    </alternativeName>
    <alternativeName>
        <fullName evidence="7">o-succinylbenzoic acid synthase</fullName>
    </alternativeName>
</protein>
<dbReference type="SFLD" id="SFLDF00009">
    <property type="entry name" value="o-succinylbenzoate_synthase"/>
    <property type="match status" value="1"/>
</dbReference>
<dbReference type="InterPro" id="IPR029065">
    <property type="entry name" value="Enolase_C-like"/>
</dbReference>
<dbReference type="SFLD" id="SFLDG00180">
    <property type="entry name" value="muconate_cycloisomerase"/>
    <property type="match status" value="1"/>
</dbReference>
<dbReference type="GO" id="GO:0000287">
    <property type="term" value="F:magnesium ion binding"/>
    <property type="evidence" value="ECO:0007669"/>
    <property type="project" value="UniProtKB-UniRule"/>
</dbReference>
<evidence type="ECO:0000256" key="3">
    <source>
        <dbReference type="ARBA" id="ARBA00022723"/>
    </source>
</evidence>
<dbReference type="CDD" id="cd03317">
    <property type="entry name" value="NAAAR"/>
    <property type="match status" value="1"/>
</dbReference>